<dbReference type="InterPro" id="IPR000847">
    <property type="entry name" value="LysR_HTH_N"/>
</dbReference>
<keyword evidence="3" id="KW-0238">DNA-binding</keyword>
<dbReference type="Proteomes" id="UP001219956">
    <property type="component" value="Unassembled WGS sequence"/>
</dbReference>
<dbReference type="EMBL" id="JAQQLF010000032">
    <property type="protein sequence ID" value="MDC7719104.1"/>
    <property type="molecule type" value="Genomic_DNA"/>
</dbReference>
<keyword evidence="4" id="KW-0804">Transcription</keyword>
<dbReference type="PRINTS" id="PR00039">
    <property type="entry name" value="HTHLYSR"/>
</dbReference>
<organism evidence="6 7">
    <name type="scientific">Vogesella aquatica</name>
    <dbReference type="NCBI Taxonomy" id="2984206"/>
    <lineage>
        <taxon>Bacteria</taxon>
        <taxon>Pseudomonadati</taxon>
        <taxon>Pseudomonadota</taxon>
        <taxon>Betaproteobacteria</taxon>
        <taxon>Neisseriales</taxon>
        <taxon>Chromobacteriaceae</taxon>
        <taxon>Vogesella</taxon>
    </lineage>
</organism>
<gene>
    <name evidence="6" type="ORF">PQU95_18030</name>
</gene>
<comment type="similarity">
    <text evidence="1">Belongs to the LysR transcriptional regulatory family.</text>
</comment>
<dbReference type="Gene3D" id="1.10.10.10">
    <property type="entry name" value="Winged helix-like DNA-binding domain superfamily/Winged helix DNA-binding domain"/>
    <property type="match status" value="1"/>
</dbReference>
<name>A0ABT5J4M1_9NEIS</name>
<sequence length="304" mass="32482">MARRLPPLNSVRAFEAAARLGSFVAAARELNVTQPAIGRHVRQLEDWLGVVLFQRSARGVATTAAGTQYLATASRLLDELAAASQQLQGGGLLRLMVVPGLARRWLAPLLDGLLAERPGLRLAIEPHATFSRLRPGDADLGLVADDISRLPGYYHTLAVPPVFAVCTPAYLASHTAPQQVGDLLQHTLIHEDDGDWWQLWLAAQGVHVRLQPQTVYFSADQTLDACLAHKGIALANPLLVAAELASGALVQPLPQAVALQGYHFILPDDGSVAPDVPWLVAALCRLAGQTATKRNGRGIAAAPY</sequence>
<dbReference type="Pfam" id="PF00126">
    <property type="entry name" value="HTH_1"/>
    <property type="match status" value="1"/>
</dbReference>
<dbReference type="SUPFAM" id="SSF53850">
    <property type="entry name" value="Periplasmic binding protein-like II"/>
    <property type="match status" value="1"/>
</dbReference>
<dbReference type="Pfam" id="PF03466">
    <property type="entry name" value="LysR_substrate"/>
    <property type="match status" value="1"/>
</dbReference>
<evidence type="ECO:0000256" key="3">
    <source>
        <dbReference type="ARBA" id="ARBA00023125"/>
    </source>
</evidence>
<evidence type="ECO:0000313" key="6">
    <source>
        <dbReference type="EMBL" id="MDC7719104.1"/>
    </source>
</evidence>
<protein>
    <submittedName>
        <fullName evidence="6">LysR substrate-binding domain-containing protein</fullName>
    </submittedName>
</protein>
<dbReference type="InterPro" id="IPR058163">
    <property type="entry name" value="LysR-type_TF_proteobact-type"/>
</dbReference>
<accession>A0ABT5J4M1</accession>
<keyword evidence="2" id="KW-0805">Transcription regulation</keyword>
<dbReference type="PANTHER" id="PTHR30537">
    <property type="entry name" value="HTH-TYPE TRANSCRIPTIONAL REGULATOR"/>
    <property type="match status" value="1"/>
</dbReference>
<evidence type="ECO:0000256" key="4">
    <source>
        <dbReference type="ARBA" id="ARBA00023163"/>
    </source>
</evidence>
<comment type="caution">
    <text evidence="6">The sequence shown here is derived from an EMBL/GenBank/DDBJ whole genome shotgun (WGS) entry which is preliminary data.</text>
</comment>
<evidence type="ECO:0000313" key="7">
    <source>
        <dbReference type="Proteomes" id="UP001219956"/>
    </source>
</evidence>
<dbReference type="InterPro" id="IPR005119">
    <property type="entry name" value="LysR_subst-bd"/>
</dbReference>
<dbReference type="PROSITE" id="PS50931">
    <property type="entry name" value="HTH_LYSR"/>
    <property type="match status" value="1"/>
</dbReference>
<dbReference type="Gene3D" id="3.40.190.10">
    <property type="entry name" value="Periplasmic binding protein-like II"/>
    <property type="match status" value="2"/>
</dbReference>
<evidence type="ECO:0000256" key="2">
    <source>
        <dbReference type="ARBA" id="ARBA00023015"/>
    </source>
</evidence>
<dbReference type="InterPro" id="IPR036388">
    <property type="entry name" value="WH-like_DNA-bd_sf"/>
</dbReference>
<dbReference type="PANTHER" id="PTHR30537:SF79">
    <property type="entry name" value="TRANSCRIPTIONAL REGULATOR-RELATED"/>
    <property type="match status" value="1"/>
</dbReference>
<evidence type="ECO:0000259" key="5">
    <source>
        <dbReference type="PROSITE" id="PS50931"/>
    </source>
</evidence>
<reference evidence="6 7" key="1">
    <citation type="submission" date="2023-01" db="EMBL/GenBank/DDBJ databases">
        <title>Novel species of the genus Vogesella isolated from rivers.</title>
        <authorList>
            <person name="Lu H."/>
        </authorList>
    </citation>
    <scope>NUCLEOTIDE SEQUENCE [LARGE SCALE GENOMIC DNA]</scope>
    <source>
        <strain evidence="6 7">DC21W</strain>
    </source>
</reference>
<dbReference type="SUPFAM" id="SSF46785">
    <property type="entry name" value="Winged helix' DNA-binding domain"/>
    <property type="match status" value="1"/>
</dbReference>
<dbReference type="RefSeq" id="WP_272753289.1">
    <property type="nucleotide sequence ID" value="NZ_JAQQLF010000032.1"/>
</dbReference>
<feature type="domain" description="HTH lysR-type" evidence="5">
    <location>
        <begin position="6"/>
        <end position="63"/>
    </location>
</feature>
<dbReference type="InterPro" id="IPR036390">
    <property type="entry name" value="WH_DNA-bd_sf"/>
</dbReference>
<proteinExistence type="inferred from homology"/>
<keyword evidence="7" id="KW-1185">Reference proteome</keyword>
<evidence type="ECO:0000256" key="1">
    <source>
        <dbReference type="ARBA" id="ARBA00009437"/>
    </source>
</evidence>